<gene>
    <name evidence="2" type="ORF">G6F50_013096</name>
</gene>
<dbReference type="EMBL" id="JAANIU010004782">
    <property type="protein sequence ID" value="KAG1552674.1"/>
    <property type="molecule type" value="Genomic_DNA"/>
</dbReference>
<dbReference type="AlphaFoldDB" id="A0A9P7CGH1"/>
<comment type="caution">
    <text evidence="2">The sequence shown here is derived from an EMBL/GenBank/DDBJ whole genome shotgun (WGS) entry which is preliminary data.</text>
</comment>
<reference evidence="2 3" key="1">
    <citation type="journal article" date="2020" name="Microb. Genom.">
        <title>Genetic diversity of clinical and environmental Mucorales isolates obtained from an investigation of mucormycosis cases among solid organ transplant recipients.</title>
        <authorList>
            <person name="Nguyen M.H."/>
            <person name="Kaul D."/>
            <person name="Muto C."/>
            <person name="Cheng S.J."/>
            <person name="Richter R.A."/>
            <person name="Bruno V.M."/>
            <person name="Liu G."/>
            <person name="Beyhan S."/>
            <person name="Sundermann A.J."/>
            <person name="Mounaud S."/>
            <person name="Pasculle A.W."/>
            <person name="Nierman W.C."/>
            <person name="Driscoll E."/>
            <person name="Cumbie R."/>
            <person name="Clancy C.J."/>
            <person name="Dupont C.L."/>
        </authorList>
    </citation>
    <scope>NUCLEOTIDE SEQUENCE [LARGE SCALE GENOMIC DNA]</scope>
    <source>
        <strain evidence="2 3">GL24</strain>
    </source>
</reference>
<proteinExistence type="predicted"/>
<keyword evidence="3" id="KW-1185">Reference proteome</keyword>
<evidence type="ECO:0000256" key="1">
    <source>
        <dbReference type="SAM" id="MobiDB-lite"/>
    </source>
</evidence>
<feature type="compositionally biased region" description="Basic residues" evidence="1">
    <location>
        <begin position="15"/>
        <end position="27"/>
    </location>
</feature>
<evidence type="ECO:0000313" key="3">
    <source>
        <dbReference type="Proteomes" id="UP000740926"/>
    </source>
</evidence>
<organism evidence="2 3">
    <name type="scientific">Rhizopus delemar</name>
    <dbReference type="NCBI Taxonomy" id="936053"/>
    <lineage>
        <taxon>Eukaryota</taxon>
        <taxon>Fungi</taxon>
        <taxon>Fungi incertae sedis</taxon>
        <taxon>Mucoromycota</taxon>
        <taxon>Mucoromycotina</taxon>
        <taxon>Mucoromycetes</taxon>
        <taxon>Mucorales</taxon>
        <taxon>Mucorineae</taxon>
        <taxon>Rhizopodaceae</taxon>
        <taxon>Rhizopus</taxon>
    </lineage>
</organism>
<protein>
    <submittedName>
        <fullName evidence="2">Uncharacterized protein</fullName>
    </submittedName>
</protein>
<dbReference type="Proteomes" id="UP000740926">
    <property type="component" value="Unassembled WGS sequence"/>
</dbReference>
<feature type="region of interest" description="Disordered" evidence="1">
    <location>
        <begin position="1"/>
        <end position="91"/>
    </location>
</feature>
<name>A0A9P7CGH1_9FUNG</name>
<evidence type="ECO:0000313" key="2">
    <source>
        <dbReference type="EMBL" id="KAG1552674.1"/>
    </source>
</evidence>
<sequence>MGHVEHRLVEQTKHVGMRRGHQIHGHNHPFGAPPANGLARGARPEGGHDLGVVTHGVPPEGQAHRRQRAGPRPSPAPRHTGYGAPHARPRS</sequence>
<accession>A0A9P7CGH1</accession>
<feature type="compositionally biased region" description="Basic and acidic residues" evidence="1">
    <location>
        <begin position="1"/>
        <end position="13"/>
    </location>
</feature>